<protein>
    <recommendedName>
        <fullName evidence="15">RRN7-type domain-containing protein</fullName>
    </recommendedName>
</protein>
<keyword evidence="8" id="KW-0804">Transcription</keyword>
<keyword evidence="7" id="KW-0238">DNA-binding</keyword>
<dbReference type="InterPro" id="IPR033599">
    <property type="entry name" value="TAF1B/Rrn7"/>
</dbReference>
<dbReference type="GO" id="GO:0008270">
    <property type="term" value="F:zinc ion binding"/>
    <property type="evidence" value="ECO:0007669"/>
    <property type="project" value="UniProtKB-KW"/>
</dbReference>
<evidence type="ECO:0000256" key="8">
    <source>
        <dbReference type="ARBA" id="ARBA00023163"/>
    </source>
</evidence>
<evidence type="ECO:0000256" key="2">
    <source>
        <dbReference type="ARBA" id="ARBA00006899"/>
    </source>
</evidence>
<evidence type="ECO:0000313" key="13">
    <source>
        <dbReference type="EMBL" id="CEP09491.1"/>
    </source>
</evidence>
<evidence type="ECO:0000256" key="10">
    <source>
        <dbReference type="SAM" id="MobiDB-lite"/>
    </source>
</evidence>
<proteinExistence type="inferred from homology"/>
<dbReference type="OrthoDB" id="428577at2759"/>
<evidence type="ECO:0008006" key="15">
    <source>
        <dbReference type="Google" id="ProtNLM"/>
    </source>
</evidence>
<dbReference type="Pfam" id="PF20644">
    <property type="entry name" value="Rrn7_cyclin_N"/>
    <property type="match status" value="1"/>
</dbReference>
<evidence type="ECO:0000256" key="5">
    <source>
        <dbReference type="ARBA" id="ARBA00022833"/>
    </source>
</evidence>
<gene>
    <name evidence="13" type="primary">PARPA_02990.1 scaffold 6049</name>
</gene>
<evidence type="ECO:0000256" key="6">
    <source>
        <dbReference type="ARBA" id="ARBA00023015"/>
    </source>
</evidence>
<dbReference type="AlphaFoldDB" id="A0A0B7MTZ1"/>
<feature type="domain" description="Rrn7/TAF1B N-terminal cyclin" evidence="11">
    <location>
        <begin position="75"/>
        <end position="222"/>
    </location>
</feature>
<keyword evidence="3" id="KW-0479">Metal-binding</keyword>
<keyword evidence="6" id="KW-0805">Transcription regulation</keyword>
<name>A0A0B7MTZ1_9FUNG</name>
<reference evidence="13 14" key="1">
    <citation type="submission" date="2014-09" db="EMBL/GenBank/DDBJ databases">
        <authorList>
            <person name="Ellenberger Sabrina"/>
        </authorList>
    </citation>
    <scope>NUCLEOTIDE SEQUENCE [LARGE SCALE GENOMIC DNA]</scope>
    <source>
        <strain evidence="13 14">CBS 412.66</strain>
    </source>
</reference>
<keyword evidence="9" id="KW-0539">Nucleus</keyword>
<keyword evidence="5" id="KW-0862">Zinc</keyword>
<dbReference type="InterPro" id="IPR048540">
    <property type="entry name" value="Rrn7_cyclin_N"/>
</dbReference>
<dbReference type="PANTHER" id="PTHR31576">
    <property type="entry name" value="TATA BOX-BINDING PROTEIN-ASSOCIATED FACTOR RNA POLYMERASE I SUBUNIT B"/>
    <property type="match status" value="1"/>
</dbReference>
<evidence type="ECO:0000313" key="14">
    <source>
        <dbReference type="Proteomes" id="UP000054107"/>
    </source>
</evidence>
<evidence type="ECO:0000256" key="4">
    <source>
        <dbReference type="ARBA" id="ARBA00022771"/>
    </source>
</evidence>
<evidence type="ECO:0000256" key="1">
    <source>
        <dbReference type="ARBA" id="ARBA00004604"/>
    </source>
</evidence>
<dbReference type="InterPro" id="IPR048538">
    <property type="entry name" value="Rrn7_cyclin_C"/>
</dbReference>
<feature type="domain" description="Rrn7/TAF1B C-terminal cyclin" evidence="12">
    <location>
        <begin position="241"/>
        <end position="375"/>
    </location>
</feature>
<comment type="similarity">
    <text evidence="2">Belongs to the RRN7/TAF1B family.</text>
</comment>
<feature type="compositionally biased region" description="Acidic residues" evidence="10">
    <location>
        <begin position="136"/>
        <end position="160"/>
    </location>
</feature>
<dbReference type="GO" id="GO:0070860">
    <property type="term" value="C:RNA polymerase I core factor complex"/>
    <property type="evidence" value="ECO:0007669"/>
    <property type="project" value="InterPro"/>
</dbReference>
<organism evidence="13 14">
    <name type="scientific">Parasitella parasitica</name>
    <dbReference type="NCBI Taxonomy" id="35722"/>
    <lineage>
        <taxon>Eukaryota</taxon>
        <taxon>Fungi</taxon>
        <taxon>Fungi incertae sedis</taxon>
        <taxon>Mucoromycota</taxon>
        <taxon>Mucoromycotina</taxon>
        <taxon>Mucoromycetes</taxon>
        <taxon>Mucorales</taxon>
        <taxon>Mucorineae</taxon>
        <taxon>Mucoraceae</taxon>
        <taxon>Parasitella</taxon>
    </lineage>
</organism>
<comment type="subcellular location">
    <subcellularLocation>
        <location evidence="1">Nucleus</location>
        <location evidence="1">Nucleolus</location>
    </subcellularLocation>
</comment>
<dbReference type="STRING" id="35722.A0A0B7MTZ1"/>
<keyword evidence="14" id="KW-1185">Reference proteome</keyword>
<evidence type="ECO:0000256" key="9">
    <source>
        <dbReference type="ARBA" id="ARBA00023242"/>
    </source>
</evidence>
<dbReference type="GO" id="GO:0042790">
    <property type="term" value="P:nucleolar large rRNA transcription by RNA polymerase I"/>
    <property type="evidence" value="ECO:0007669"/>
    <property type="project" value="TreeGrafter"/>
</dbReference>
<dbReference type="Pfam" id="PF20645">
    <property type="entry name" value="Rrn7_cyclin_C"/>
    <property type="match status" value="1"/>
</dbReference>
<sequence length="516" mass="59302">MKRVCPTCKTRKFKKSSDGGLVCKYGHKLLGVQIEQQEDDFGDARGRQRKRIRTLENDIETASPHKQRSDFLLLFQYTLQVLTRCMVQKLNFPPEIEPVVRELWILYLADSKQEIADAYVFEANEKEAQKQKLEKEDMDLENVEDYSSSDDSDEDGEGQEAGEARQRKGTFRARWPTLSYQQSLVFIYLGCIYLNYPVLPNDLIRWSTTGQIPYLNMQRKIPVDILGSFALRVTNPMGTAPSIAHLQRNIPDFIDGFTKNCNVVFPDLNIPLYLDRLCCQFFLSVEGCYYANYIFEVQRQSRYIDISPHQNLHKTNVLTVLTACVVAAIKLIYGVDGSENSVVSQFDTSTTKEAWFNQISNNLARWKSMEDDRKSLSSMIQHLRDTSVAVNATAHERDKHNMLLNVLNREPVRINHSKETVQTDIFLNTSDLAIQSSSSEDDEKPLIKQGEFYYSRKSSFAPKNYANIIYLASMILGESTDVIEYAMKVVDASVLRNNSSRAISKKRYNEYYNNKT</sequence>
<accession>A0A0B7MTZ1</accession>
<evidence type="ECO:0000259" key="12">
    <source>
        <dbReference type="Pfam" id="PF20645"/>
    </source>
</evidence>
<dbReference type="PANTHER" id="PTHR31576:SF2">
    <property type="entry name" value="TATA BOX-BINDING PROTEIN-ASSOCIATED FACTOR RNA POLYMERASE I SUBUNIT B"/>
    <property type="match status" value="1"/>
</dbReference>
<dbReference type="EMBL" id="LN721642">
    <property type="protein sequence ID" value="CEP09491.1"/>
    <property type="molecule type" value="Genomic_DNA"/>
</dbReference>
<feature type="region of interest" description="Disordered" evidence="10">
    <location>
        <begin position="131"/>
        <end position="168"/>
    </location>
</feature>
<evidence type="ECO:0000256" key="7">
    <source>
        <dbReference type="ARBA" id="ARBA00023125"/>
    </source>
</evidence>
<dbReference type="GO" id="GO:0001164">
    <property type="term" value="F:RNA polymerase I core promoter sequence-specific DNA binding"/>
    <property type="evidence" value="ECO:0007669"/>
    <property type="project" value="InterPro"/>
</dbReference>
<evidence type="ECO:0000259" key="11">
    <source>
        <dbReference type="Pfam" id="PF20644"/>
    </source>
</evidence>
<evidence type="ECO:0000256" key="3">
    <source>
        <dbReference type="ARBA" id="ARBA00022723"/>
    </source>
</evidence>
<dbReference type="Proteomes" id="UP000054107">
    <property type="component" value="Unassembled WGS sequence"/>
</dbReference>
<keyword evidence="4" id="KW-0863">Zinc-finger</keyword>